<feature type="region of interest" description="Disordered" evidence="1">
    <location>
        <begin position="87"/>
        <end position="112"/>
    </location>
</feature>
<protein>
    <submittedName>
        <fullName evidence="2">Uncharacterized protein</fullName>
    </submittedName>
</protein>
<name>A0A4C1TRD0_EUMVA</name>
<gene>
    <name evidence="2" type="ORF">EVAR_10047_1</name>
</gene>
<comment type="caution">
    <text evidence="2">The sequence shown here is derived from an EMBL/GenBank/DDBJ whole genome shotgun (WGS) entry which is preliminary data.</text>
</comment>
<proteinExistence type="predicted"/>
<evidence type="ECO:0000313" key="3">
    <source>
        <dbReference type="Proteomes" id="UP000299102"/>
    </source>
</evidence>
<organism evidence="2 3">
    <name type="scientific">Eumeta variegata</name>
    <name type="common">Bagworm moth</name>
    <name type="synonym">Eumeta japonica</name>
    <dbReference type="NCBI Taxonomy" id="151549"/>
    <lineage>
        <taxon>Eukaryota</taxon>
        <taxon>Metazoa</taxon>
        <taxon>Ecdysozoa</taxon>
        <taxon>Arthropoda</taxon>
        <taxon>Hexapoda</taxon>
        <taxon>Insecta</taxon>
        <taxon>Pterygota</taxon>
        <taxon>Neoptera</taxon>
        <taxon>Endopterygota</taxon>
        <taxon>Lepidoptera</taxon>
        <taxon>Glossata</taxon>
        <taxon>Ditrysia</taxon>
        <taxon>Tineoidea</taxon>
        <taxon>Psychidae</taxon>
        <taxon>Oiketicinae</taxon>
        <taxon>Eumeta</taxon>
    </lineage>
</organism>
<dbReference type="Proteomes" id="UP000299102">
    <property type="component" value="Unassembled WGS sequence"/>
</dbReference>
<evidence type="ECO:0000313" key="2">
    <source>
        <dbReference type="EMBL" id="GBP16474.1"/>
    </source>
</evidence>
<accession>A0A4C1TRD0</accession>
<feature type="compositionally biased region" description="Low complexity" evidence="1">
    <location>
        <begin position="102"/>
        <end position="112"/>
    </location>
</feature>
<dbReference type="AlphaFoldDB" id="A0A4C1TRD0"/>
<keyword evidence="3" id="KW-1185">Reference proteome</keyword>
<evidence type="ECO:0000256" key="1">
    <source>
        <dbReference type="SAM" id="MobiDB-lite"/>
    </source>
</evidence>
<dbReference type="EMBL" id="BGZK01000079">
    <property type="protein sequence ID" value="GBP16474.1"/>
    <property type="molecule type" value="Genomic_DNA"/>
</dbReference>
<sequence length="112" mass="12220">MWNVTLFNLIVNPNPDPAFESDASPVPDFANAFDSNLGAILDFDPVVVRCGARSAARRSEVPRQAKDSSQTRIILLSVPFIIWNGTRTSTRDSPPACPYSFPPLAKRAPPPP</sequence>
<reference evidence="2 3" key="1">
    <citation type="journal article" date="2019" name="Commun. Biol.">
        <title>The bagworm genome reveals a unique fibroin gene that provides high tensile strength.</title>
        <authorList>
            <person name="Kono N."/>
            <person name="Nakamura H."/>
            <person name="Ohtoshi R."/>
            <person name="Tomita M."/>
            <person name="Numata K."/>
            <person name="Arakawa K."/>
        </authorList>
    </citation>
    <scope>NUCLEOTIDE SEQUENCE [LARGE SCALE GENOMIC DNA]</scope>
</reference>